<dbReference type="InterPro" id="IPR001012">
    <property type="entry name" value="UBX_dom"/>
</dbReference>
<dbReference type="InterPro" id="IPR029071">
    <property type="entry name" value="Ubiquitin-like_domsf"/>
</dbReference>
<dbReference type="AlphaFoldDB" id="A0AAU9T9V6"/>
<gene>
    <name evidence="3" type="ORF">TAV2_LOCUS23965</name>
</gene>
<sequence>MGASFSRTNKQRVIATRSQLDEEINLFLSETRPSPSTNPIDQQYNQLISTFLEIAVDQTVETARSFLETTNWNIGEAINLFLVGNNYDPSMHRRSDEQESDSTVPQHLLLFEGSFEDAKSVSSQDNLWLLVNLQSRTGSASQTLDQDIDSAPPVVLLIDPITGQKMRMWSGEIEAQGFVEDLMQFSEAGPHEHVASLIRNRSPETNEGLQIGTTYEIPAPSWGEEFEKEDTCSSSDSIDHQTVSPSCGEEFENEETLSSSNNYDHMVAPSWGPEFEESAEVKEEEETCLEFPDLTEEPKGDCDRSLVCSLCVRFPDGRRKQRKFLNTEPIQLLWSFCYFQMETSEKKAFKLVQAIPGASKTLGYEANTTFDQSGLANSMISVTWE</sequence>
<dbReference type="PROSITE" id="PS50033">
    <property type="entry name" value="UBX"/>
    <property type="match status" value="1"/>
</dbReference>
<dbReference type="EMBL" id="OU466863">
    <property type="protein sequence ID" value="CAH2079271.1"/>
    <property type="molecule type" value="Genomic_DNA"/>
</dbReference>
<dbReference type="Proteomes" id="UP000836841">
    <property type="component" value="Chromosome 7"/>
</dbReference>
<dbReference type="Gene3D" id="1.10.8.10">
    <property type="entry name" value="DNA helicase RuvA subunit, C-terminal domain"/>
    <property type="match status" value="1"/>
</dbReference>
<dbReference type="GO" id="GO:0043130">
    <property type="term" value="F:ubiquitin binding"/>
    <property type="evidence" value="ECO:0007669"/>
    <property type="project" value="TreeGrafter"/>
</dbReference>
<organism evidence="3 4">
    <name type="scientific">Thlaspi arvense</name>
    <name type="common">Field penny-cress</name>
    <dbReference type="NCBI Taxonomy" id="13288"/>
    <lineage>
        <taxon>Eukaryota</taxon>
        <taxon>Viridiplantae</taxon>
        <taxon>Streptophyta</taxon>
        <taxon>Embryophyta</taxon>
        <taxon>Tracheophyta</taxon>
        <taxon>Spermatophyta</taxon>
        <taxon>Magnoliopsida</taxon>
        <taxon>eudicotyledons</taxon>
        <taxon>Gunneridae</taxon>
        <taxon>Pentapetalae</taxon>
        <taxon>rosids</taxon>
        <taxon>malvids</taxon>
        <taxon>Brassicales</taxon>
        <taxon>Brassicaceae</taxon>
        <taxon>Thlaspideae</taxon>
        <taxon>Thlaspi</taxon>
    </lineage>
</organism>
<feature type="domain" description="UBX" evidence="2">
    <location>
        <begin position="303"/>
        <end position="383"/>
    </location>
</feature>
<evidence type="ECO:0000256" key="1">
    <source>
        <dbReference type="ARBA" id="ARBA00022786"/>
    </source>
</evidence>
<dbReference type="Pfam" id="PF14555">
    <property type="entry name" value="UBA_4"/>
    <property type="match status" value="1"/>
</dbReference>
<keyword evidence="1" id="KW-0833">Ubl conjugation pathway</keyword>
<dbReference type="PANTHER" id="PTHR23322">
    <property type="entry name" value="FAS-ASSOCIATED PROTEIN"/>
    <property type="match status" value="1"/>
</dbReference>
<keyword evidence="4" id="KW-1185">Reference proteome</keyword>
<evidence type="ECO:0000259" key="2">
    <source>
        <dbReference type="PROSITE" id="PS50033"/>
    </source>
</evidence>
<dbReference type="Pfam" id="PF00789">
    <property type="entry name" value="UBX"/>
    <property type="match status" value="1"/>
</dbReference>
<dbReference type="Gene3D" id="3.40.30.10">
    <property type="entry name" value="Glutaredoxin"/>
    <property type="match status" value="1"/>
</dbReference>
<protein>
    <recommendedName>
        <fullName evidence="2">UBX domain-containing protein</fullName>
    </recommendedName>
</protein>
<dbReference type="InterPro" id="IPR050730">
    <property type="entry name" value="UBX_domain-protein"/>
</dbReference>
<dbReference type="SUPFAM" id="SSF54236">
    <property type="entry name" value="Ubiquitin-like"/>
    <property type="match status" value="1"/>
</dbReference>
<evidence type="ECO:0000313" key="4">
    <source>
        <dbReference type="Proteomes" id="UP000836841"/>
    </source>
</evidence>
<accession>A0AAU9T9V6</accession>
<dbReference type="PANTHER" id="PTHR23322:SF78">
    <property type="entry name" value="PLANT UBX DOMAIN-CONTAINING PROTEIN 16-RELATED"/>
    <property type="match status" value="1"/>
</dbReference>
<dbReference type="CDD" id="cd01767">
    <property type="entry name" value="UBX"/>
    <property type="match status" value="1"/>
</dbReference>
<dbReference type="GO" id="GO:0005634">
    <property type="term" value="C:nucleus"/>
    <property type="evidence" value="ECO:0007669"/>
    <property type="project" value="TreeGrafter"/>
</dbReference>
<dbReference type="GO" id="GO:0043161">
    <property type="term" value="P:proteasome-mediated ubiquitin-dependent protein catabolic process"/>
    <property type="evidence" value="ECO:0007669"/>
    <property type="project" value="TreeGrafter"/>
</dbReference>
<proteinExistence type="predicted"/>
<dbReference type="SUPFAM" id="SSF52833">
    <property type="entry name" value="Thioredoxin-like"/>
    <property type="match status" value="1"/>
</dbReference>
<reference evidence="3 4" key="1">
    <citation type="submission" date="2022-03" db="EMBL/GenBank/DDBJ databases">
        <authorList>
            <person name="Nunn A."/>
            <person name="Chopra R."/>
            <person name="Nunn A."/>
            <person name="Contreras Garrido A."/>
        </authorList>
    </citation>
    <scope>NUCLEOTIDE SEQUENCE [LARGE SCALE GENOMIC DNA]</scope>
</reference>
<evidence type="ECO:0000313" key="3">
    <source>
        <dbReference type="EMBL" id="CAH2079271.1"/>
    </source>
</evidence>
<name>A0AAU9T9V6_THLAR</name>
<dbReference type="Gene3D" id="3.10.20.90">
    <property type="entry name" value="Phosphatidylinositol 3-kinase Catalytic Subunit, Chain A, domain 1"/>
    <property type="match status" value="1"/>
</dbReference>
<dbReference type="InterPro" id="IPR036249">
    <property type="entry name" value="Thioredoxin-like_sf"/>
</dbReference>